<evidence type="ECO:0000313" key="2">
    <source>
        <dbReference type="Proteomes" id="UP000218377"/>
    </source>
</evidence>
<dbReference type="Proteomes" id="UP000218377">
    <property type="component" value="Unassembled WGS sequence"/>
</dbReference>
<dbReference type="EMBL" id="NRGX01000001">
    <property type="protein sequence ID" value="PCC16959.1"/>
    <property type="molecule type" value="Genomic_DNA"/>
</dbReference>
<accession>A0A2A3WZZ1</accession>
<sequence>MDEIQDIFSLAEHAQQVATSVTALLNSYCYRLENDIERHNKIIAFLLRVTEQANFVDQSDNEQEFLPGFDVVRLTDTQGEVN</sequence>
<comment type="caution">
    <text evidence="1">The sequence shown here is derived from an EMBL/GenBank/DDBJ whole genome shotgun (WGS) entry which is preliminary data.</text>
</comment>
<organism evidence="1 2">
    <name type="scientific">Brevibacterium aurantiacum</name>
    <dbReference type="NCBI Taxonomy" id="273384"/>
    <lineage>
        <taxon>Bacteria</taxon>
        <taxon>Bacillati</taxon>
        <taxon>Actinomycetota</taxon>
        <taxon>Actinomycetes</taxon>
        <taxon>Micrococcales</taxon>
        <taxon>Brevibacteriaceae</taxon>
        <taxon>Brevibacterium</taxon>
    </lineage>
</organism>
<gene>
    <name evidence="1" type="ORF">CIK79_00815</name>
</gene>
<dbReference type="AlphaFoldDB" id="A0A2A3WZZ1"/>
<dbReference type="RefSeq" id="WP_096157180.1">
    <property type="nucleotide sequence ID" value="NZ_NRGX01000001.1"/>
</dbReference>
<proteinExistence type="predicted"/>
<reference evidence="1 2" key="1">
    <citation type="journal article" date="2017" name="Elife">
        <title>Extensive horizontal gene transfer in cheese-associated bacteria.</title>
        <authorList>
            <person name="Bonham K.S."/>
            <person name="Wolfe B.E."/>
            <person name="Dutton R.J."/>
        </authorList>
    </citation>
    <scope>NUCLEOTIDE SEQUENCE [LARGE SCALE GENOMIC DNA]</scope>
    <source>
        <strain evidence="1 2">JB5</strain>
    </source>
</reference>
<evidence type="ECO:0000313" key="1">
    <source>
        <dbReference type="EMBL" id="PCC16959.1"/>
    </source>
</evidence>
<protein>
    <submittedName>
        <fullName evidence="1">Uncharacterized protein</fullName>
    </submittedName>
</protein>
<name>A0A2A3WZZ1_BREAU</name>